<accession>A0ABQ9ULZ6</accession>
<name>A0ABQ9ULZ6_SAGOE</name>
<sequence>MTGWGHRVEALGSLIQPRQKSLKGQQSPYTGEKTEAGVGRVTLNWGSDQMGLCSSPQLWPSSALPPTETPYWTWPQWMDQKLRAMGATQTKFHCLASGNHTLSTSWMKNHKSSKESITSGHQGEPGN</sequence>
<gene>
    <name evidence="2" type="ORF">P7K49_023519</name>
</gene>
<keyword evidence="3" id="KW-1185">Reference proteome</keyword>
<dbReference type="Proteomes" id="UP001266305">
    <property type="component" value="Unassembled WGS sequence"/>
</dbReference>
<feature type="region of interest" description="Disordered" evidence="1">
    <location>
        <begin position="104"/>
        <end position="127"/>
    </location>
</feature>
<organism evidence="2 3">
    <name type="scientific">Saguinus oedipus</name>
    <name type="common">Cotton-top tamarin</name>
    <name type="synonym">Oedipomidas oedipus</name>
    <dbReference type="NCBI Taxonomy" id="9490"/>
    <lineage>
        <taxon>Eukaryota</taxon>
        <taxon>Metazoa</taxon>
        <taxon>Chordata</taxon>
        <taxon>Craniata</taxon>
        <taxon>Vertebrata</taxon>
        <taxon>Euteleostomi</taxon>
        <taxon>Mammalia</taxon>
        <taxon>Eutheria</taxon>
        <taxon>Euarchontoglires</taxon>
        <taxon>Primates</taxon>
        <taxon>Haplorrhini</taxon>
        <taxon>Platyrrhini</taxon>
        <taxon>Cebidae</taxon>
        <taxon>Callitrichinae</taxon>
        <taxon>Saguinus</taxon>
    </lineage>
</organism>
<evidence type="ECO:0000313" key="2">
    <source>
        <dbReference type="EMBL" id="KAK2098068.1"/>
    </source>
</evidence>
<evidence type="ECO:0000256" key="1">
    <source>
        <dbReference type="SAM" id="MobiDB-lite"/>
    </source>
</evidence>
<proteinExistence type="predicted"/>
<protein>
    <recommendedName>
        <fullName evidence="4">Ig-like domain-containing protein</fullName>
    </recommendedName>
</protein>
<feature type="non-terminal residue" evidence="2">
    <location>
        <position position="127"/>
    </location>
</feature>
<evidence type="ECO:0008006" key="4">
    <source>
        <dbReference type="Google" id="ProtNLM"/>
    </source>
</evidence>
<evidence type="ECO:0000313" key="3">
    <source>
        <dbReference type="Proteomes" id="UP001266305"/>
    </source>
</evidence>
<reference evidence="2 3" key="1">
    <citation type="submission" date="2023-05" db="EMBL/GenBank/DDBJ databases">
        <title>B98-5 Cell Line De Novo Hybrid Assembly: An Optical Mapping Approach.</title>
        <authorList>
            <person name="Kananen K."/>
            <person name="Auerbach J.A."/>
            <person name="Kautto E."/>
            <person name="Blachly J.S."/>
        </authorList>
    </citation>
    <scope>NUCLEOTIDE SEQUENCE [LARGE SCALE GENOMIC DNA]</scope>
    <source>
        <strain evidence="2">B95-8</strain>
        <tissue evidence="2">Cell line</tissue>
    </source>
</reference>
<comment type="caution">
    <text evidence="2">The sequence shown here is derived from an EMBL/GenBank/DDBJ whole genome shotgun (WGS) entry which is preliminary data.</text>
</comment>
<dbReference type="EMBL" id="JASSZA010000011">
    <property type="protein sequence ID" value="KAK2098068.1"/>
    <property type="molecule type" value="Genomic_DNA"/>
</dbReference>